<keyword evidence="4 5" id="KW-0413">Isomerase</keyword>
<feature type="domain" description="Alanine racemase C-terminal" evidence="8">
    <location>
        <begin position="231"/>
        <end position="354"/>
    </location>
</feature>
<dbReference type="GO" id="GO:0030632">
    <property type="term" value="P:D-alanine biosynthetic process"/>
    <property type="evidence" value="ECO:0007669"/>
    <property type="project" value="UniProtKB-UniRule"/>
</dbReference>
<evidence type="ECO:0000313" key="10">
    <source>
        <dbReference type="Proteomes" id="UP001108027"/>
    </source>
</evidence>
<dbReference type="SUPFAM" id="SSF50621">
    <property type="entry name" value="Alanine racemase C-terminal domain-like"/>
    <property type="match status" value="1"/>
</dbReference>
<dbReference type="EMBL" id="JAJGNA010000003">
    <property type="protein sequence ID" value="MCC4307849.1"/>
    <property type="molecule type" value="Genomic_DNA"/>
</dbReference>
<comment type="catalytic activity">
    <reaction evidence="1 5">
        <text>L-alanine = D-alanine</text>
        <dbReference type="Rhea" id="RHEA:20249"/>
        <dbReference type="ChEBI" id="CHEBI:57416"/>
        <dbReference type="ChEBI" id="CHEBI:57972"/>
        <dbReference type="EC" id="5.1.1.1"/>
    </reaction>
</comment>
<dbReference type="HAMAP" id="MF_01201">
    <property type="entry name" value="Ala_racemase"/>
    <property type="match status" value="1"/>
</dbReference>
<dbReference type="SUPFAM" id="SSF51419">
    <property type="entry name" value="PLP-binding barrel"/>
    <property type="match status" value="1"/>
</dbReference>
<dbReference type="AlphaFoldDB" id="A0A9Q3UMB4"/>
<feature type="binding site" evidence="5 7">
    <location>
        <position position="128"/>
    </location>
    <ligand>
        <name>substrate</name>
    </ligand>
</feature>
<dbReference type="Gene3D" id="3.20.20.10">
    <property type="entry name" value="Alanine racemase"/>
    <property type="match status" value="1"/>
</dbReference>
<evidence type="ECO:0000313" key="9">
    <source>
        <dbReference type="EMBL" id="MCC4307849.1"/>
    </source>
</evidence>
<dbReference type="InterPro" id="IPR001608">
    <property type="entry name" value="Ala_racemase_N"/>
</dbReference>
<dbReference type="PANTHER" id="PTHR30511:SF0">
    <property type="entry name" value="ALANINE RACEMASE, CATABOLIC-RELATED"/>
    <property type="match status" value="1"/>
</dbReference>
<proteinExistence type="inferred from homology"/>
<dbReference type="InterPro" id="IPR000821">
    <property type="entry name" value="Ala_racemase"/>
</dbReference>
<comment type="similarity">
    <text evidence="5">Belongs to the alanine racemase family.</text>
</comment>
<dbReference type="SMART" id="SM01005">
    <property type="entry name" value="Ala_racemase_C"/>
    <property type="match status" value="1"/>
</dbReference>
<feature type="modified residue" description="N6-(pyridoxal phosphate)lysine" evidence="5 6">
    <location>
        <position position="34"/>
    </location>
</feature>
<dbReference type="GO" id="GO:0008784">
    <property type="term" value="F:alanine racemase activity"/>
    <property type="evidence" value="ECO:0007669"/>
    <property type="project" value="UniProtKB-UniRule"/>
</dbReference>
<keyword evidence="10" id="KW-1185">Reference proteome</keyword>
<gene>
    <name evidence="9" type="primary">alr</name>
    <name evidence="9" type="ORF">LL252_04620</name>
</gene>
<dbReference type="GO" id="GO:0030170">
    <property type="term" value="F:pyridoxal phosphate binding"/>
    <property type="evidence" value="ECO:0007669"/>
    <property type="project" value="UniProtKB-UniRule"/>
</dbReference>
<dbReference type="Gene3D" id="2.40.37.10">
    <property type="entry name" value="Lyase, Ornithine Decarboxylase, Chain A, domain 1"/>
    <property type="match status" value="1"/>
</dbReference>
<evidence type="ECO:0000256" key="5">
    <source>
        <dbReference type="HAMAP-Rule" id="MF_01201"/>
    </source>
</evidence>
<name>A0A9Q3UMB4_9GAMM</name>
<comment type="caution">
    <text evidence="9">The sequence shown here is derived from an EMBL/GenBank/DDBJ whole genome shotgun (WGS) entry which is preliminary data.</text>
</comment>
<feature type="active site" description="Proton acceptor; specific for D-alanine" evidence="5">
    <location>
        <position position="34"/>
    </location>
</feature>
<dbReference type="EC" id="5.1.1.1" evidence="5"/>
<dbReference type="Pfam" id="PF00842">
    <property type="entry name" value="Ala_racemase_C"/>
    <property type="match status" value="1"/>
</dbReference>
<dbReference type="RefSeq" id="WP_228233237.1">
    <property type="nucleotide sequence ID" value="NZ_JAJGNA010000003.1"/>
</dbReference>
<evidence type="ECO:0000256" key="1">
    <source>
        <dbReference type="ARBA" id="ARBA00000316"/>
    </source>
</evidence>
<dbReference type="Pfam" id="PF01168">
    <property type="entry name" value="Ala_racemase_N"/>
    <property type="match status" value="1"/>
</dbReference>
<evidence type="ECO:0000256" key="6">
    <source>
        <dbReference type="PIRSR" id="PIRSR600821-50"/>
    </source>
</evidence>
<feature type="binding site" evidence="5 7">
    <location>
        <position position="300"/>
    </location>
    <ligand>
        <name>substrate</name>
    </ligand>
</feature>
<dbReference type="InterPro" id="IPR029066">
    <property type="entry name" value="PLP-binding_barrel"/>
</dbReference>
<comment type="function">
    <text evidence="5">Catalyzes the interconversion of L-alanine and D-alanine. May also act on other amino acids.</text>
</comment>
<dbReference type="GO" id="GO:0005829">
    <property type="term" value="C:cytosol"/>
    <property type="evidence" value="ECO:0007669"/>
    <property type="project" value="TreeGrafter"/>
</dbReference>
<dbReference type="InterPro" id="IPR009006">
    <property type="entry name" value="Ala_racemase/Decarboxylase_C"/>
</dbReference>
<dbReference type="CDD" id="cd06827">
    <property type="entry name" value="PLPDE_III_AR_proteobact"/>
    <property type="match status" value="1"/>
</dbReference>
<dbReference type="PANTHER" id="PTHR30511">
    <property type="entry name" value="ALANINE RACEMASE"/>
    <property type="match status" value="1"/>
</dbReference>
<evidence type="ECO:0000256" key="4">
    <source>
        <dbReference type="ARBA" id="ARBA00023235"/>
    </source>
</evidence>
<dbReference type="PRINTS" id="PR00992">
    <property type="entry name" value="ALARACEMASE"/>
</dbReference>
<evidence type="ECO:0000256" key="3">
    <source>
        <dbReference type="ARBA" id="ARBA00022898"/>
    </source>
</evidence>
<comment type="pathway">
    <text evidence="5">Amino-acid biosynthesis; D-alanine biosynthesis; D-alanine from L-alanine: step 1/1.</text>
</comment>
<evidence type="ECO:0000259" key="8">
    <source>
        <dbReference type="SMART" id="SM01005"/>
    </source>
</evidence>
<dbReference type="Proteomes" id="UP001108027">
    <property type="component" value="Unassembled WGS sequence"/>
</dbReference>
<protein>
    <recommendedName>
        <fullName evidence="5">Alanine racemase</fullName>
        <ecNumber evidence="5">5.1.1.1</ecNumber>
    </recommendedName>
</protein>
<dbReference type="NCBIfam" id="TIGR00492">
    <property type="entry name" value="alr"/>
    <property type="match status" value="1"/>
</dbReference>
<keyword evidence="3 5" id="KW-0663">Pyridoxal phosphate</keyword>
<accession>A0A9Q3UMB4</accession>
<dbReference type="InterPro" id="IPR011079">
    <property type="entry name" value="Ala_racemase_C"/>
</dbReference>
<sequence>MRGTRLELRPGALAHNARRARALAGGARVFAMVKANGYGHGLGLAARALAHQVDGLGVALMEEAQALRHLGLAHPLLVAEGFFDADELALAARLHAEVVVHSPWQVDLLVAQPRPVGVWLKVNTGMNRLGMAPDLARAQAARLRGLKGVRLLGVMSHFACADAADDTRTASQLALARALATELRVPLSAANSAALIRYPDARADRVRPGIMLYGSSPFAWRAAADLDLRPTQRFSARLIAINPVQAGDSVGYGATWTADGPGRVGVVAVGYGDGYPRHAPNGTPVAVNGHRTRLAGRVSMDMLTVDLNGIDARVGDEVELWGDVVGADEVAAACGTISYELFCQITARPVRVINESTV</sequence>
<organism evidence="9 10">
    <name type="scientific">Alloalcanivorax marinus</name>
    <dbReference type="NCBI Taxonomy" id="1177169"/>
    <lineage>
        <taxon>Bacteria</taxon>
        <taxon>Pseudomonadati</taxon>
        <taxon>Pseudomonadota</taxon>
        <taxon>Gammaproteobacteria</taxon>
        <taxon>Oceanospirillales</taxon>
        <taxon>Alcanivoracaceae</taxon>
        <taxon>Alloalcanivorax</taxon>
    </lineage>
</organism>
<feature type="active site" description="Proton acceptor; specific for L-alanine" evidence="5">
    <location>
        <position position="252"/>
    </location>
</feature>
<reference evidence="9" key="1">
    <citation type="submission" date="2021-10" db="EMBL/GenBank/DDBJ databases">
        <title>The diversity and Nitrogen Metabolism of Culturable Nitrate-Utilizing Bacteria Within the Oxygen Minimum Zone of the Changjiang (Yangtze River)Estuary.</title>
        <authorList>
            <person name="Zhang D."/>
            <person name="Zheng J."/>
            <person name="Liu S."/>
            <person name="He W."/>
        </authorList>
    </citation>
    <scope>NUCLEOTIDE SEQUENCE</scope>
    <source>
        <strain evidence="9">FXH-223</strain>
    </source>
</reference>
<comment type="cofactor">
    <cofactor evidence="2 5 6">
        <name>pyridoxal 5'-phosphate</name>
        <dbReference type="ChEBI" id="CHEBI:597326"/>
    </cofactor>
</comment>
<evidence type="ECO:0000256" key="2">
    <source>
        <dbReference type="ARBA" id="ARBA00001933"/>
    </source>
</evidence>
<dbReference type="FunFam" id="3.20.20.10:FF:000002">
    <property type="entry name" value="Alanine racemase"/>
    <property type="match status" value="1"/>
</dbReference>
<evidence type="ECO:0000256" key="7">
    <source>
        <dbReference type="PIRSR" id="PIRSR600821-52"/>
    </source>
</evidence>